<dbReference type="GO" id="GO:0005634">
    <property type="term" value="C:nucleus"/>
    <property type="evidence" value="ECO:0007669"/>
    <property type="project" value="TreeGrafter"/>
</dbReference>
<evidence type="ECO:0000256" key="2">
    <source>
        <dbReference type="ARBA" id="ARBA00023306"/>
    </source>
</evidence>
<organism evidence="4 5">
    <name type="scientific">Chrysodeixis includens</name>
    <name type="common">Soybean looper</name>
    <name type="synonym">Pseudoplusia includens</name>
    <dbReference type="NCBI Taxonomy" id="689277"/>
    <lineage>
        <taxon>Eukaryota</taxon>
        <taxon>Metazoa</taxon>
        <taxon>Ecdysozoa</taxon>
        <taxon>Arthropoda</taxon>
        <taxon>Hexapoda</taxon>
        <taxon>Insecta</taxon>
        <taxon>Pterygota</taxon>
        <taxon>Neoptera</taxon>
        <taxon>Endopterygota</taxon>
        <taxon>Lepidoptera</taxon>
        <taxon>Glossata</taxon>
        <taxon>Ditrysia</taxon>
        <taxon>Noctuoidea</taxon>
        <taxon>Noctuidae</taxon>
        <taxon>Plusiinae</taxon>
        <taxon>Chrysodeixis</taxon>
    </lineage>
</organism>
<comment type="similarity">
    <text evidence="1">Belongs to the SAPS family.</text>
</comment>
<dbReference type="PANTHER" id="PTHR12634:SF8">
    <property type="entry name" value="FIERY MOUNTAIN, ISOFORM D"/>
    <property type="match status" value="1"/>
</dbReference>
<keyword evidence="2" id="KW-0131">Cell cycle</keyword>
<protein>
    <submittedName>
        <fullName evidence="4">Uncharacterized protein</fullName>
    </submittedName>
</protein>
<dbReference type="InterPro" id="IPR007587">
    <property type="entry name" value="SAPS"/>
</dbReference>
<keyword evidence="5" id="KW-1185">Reference proteome</keyword>
<feature type="compositionally biased region" description="Basic and acidic residues" evidence="3">
    <location>
        <begin position="226"/>
        <end position="250"/>
    </location>
</feature>
<evidence type="ECO:0000256" key="3">
    <source>
        <dbReference type="SAM" id="MobiDB-lite"/>
    </source>
</evidence>
<evidence type="ECO:0000256" key="1">
    <source>
        <dbReference type="ARBA" id="ARBA00006180"/>
    </source>
</evidence>
<accession>A0A9P0BRU9</accession>
<name>A0A9P0BRU9_CHRIL</name>
<dbReference type="OrthoDB" id="295029at2759"/>
<reference evidence="4" key="1">
    <citation type="submission" date="2021-12" db="EMBL/GenBank/DDBJ databases">
        <authorList>
            <person name="King R."/>
        </authorList>
    </citation>
    <scope>NUCLEOTIDE SEQUENCE</scope>
</reference>
<feature type="region of interest" description="Disordered" evidence="3">
    <location>
        <begin position="221"/>
        <end position="279"/>
    </location>
</feature>
<feature type="compositionally biased region" description="Basic residues" evidence="3">
    <location>
        <begin position="834"/>
        <end position="843"/>
    </location>
</feature>
<evidence type="ECO:0000313" key="4">
    <source>
        <dbReference type="EMBL" id="CAH0587203.1"/>
    </source>
</evidence>
<proteinExistence type="inferred from homology"/>
<dbReference type="GO" id="GO:0019888">
    <property type="term" value="F:protein phosphatase regulator activity"/>
    <property type="evidence" value="ECO:0007669"/>
    <property type="project" value="TreeGrafter"/>
</dbReference>
<sequence length="882" mass="95812">MFWSGNYIGVRELNFLLKEENVTLSQVLEADDILQECKVDNKALIQFLTKPEILAELITLITEEPPKNLELASQYRHANIACEVLTSHLSMLSDRLSLDAVQMNRLCDFLNKDPPLNPLLASYFSKTVEMLLERSPKQDCYLYHIVCLRVLDFFKSRRDFLPNLLRHMSTSAIADTFKYFIRLDDLFKKTVMEWLEEHQFLECLIQIICGTYVPEEIPVAVAQPEPPEKAERETSEKPDANHKEDAKDTGGSDADGDTGSTKPENSTEASTKSEDEAARQAAEEAKYRIAAVASANAASLLCDLIVNGCAAEGCVTRRASWELVWRLQSEAGVRALLGGMFTSPPRARRTALVNGCQVLRTLLLHEPVLRMKKASSDEEAGRAAPAGECEDRSSVELAVAPHLPLLHHALLHDPADDAPATLHATPGVGEGGGGAVGLARVQVAALLAHLALSEVEEVPTTMLTLGTPGVLIDMFFRYPNNNFLHAQVYTLINHALTNRVYRTQYARHLLVECDLLTRLMDVFEENQNNKGGVRAAYMGHVVLCLSRVLRALGGAELALPPPAAARWPAFRDDTLRPLLHYHDTPLGGYYPSENIYEMEIMADTLAANYDFNDMAATATMDELADDVNADGDDGTEMCGAMGSAADSADFIADGLGLDEPHMRIAKNNFLELASQRFDDDMWEESCEADGEAAEARDLLDQHSPWDSAGGGGAGAGAGGEAGWAQFGAAALSLAPHDPFAAPPATPDPAAPAAARDDLAAQDFSPFWAYSDDQATEQELEAGMRSLRLEDKSMDEASSVELANNLLTAMSAMSADAIANIVNANLPSEPQAAPRARRTRRPGRGRAGAGRGGAVMPRLGRAAPLPLTAPAPHTEPSLFLLYC</sequence>
<dbReference type="EMBL" id="LR824018">
    <property type="protein sequence ID" value="CAH0587203.1"/>
    <property type="molecule type" value="Genomic_DNA"/>
</dbReference>
<dbReference type="PANTHER" id="PTHR12634">
    <property type="entry name" value="SIT4 YEAST -ASSOCIATING PROTEIN-RELATED"/>
    <property type="match status" value="1"/>
</dbReference>
<evidence type="ECO:0000313" key="5">
    <source>
        <dbReference type="Proteomes" id="UP001154114"/>
    </source>
</evidence>
<dbReference type="AlphaFoldDB" id="A0A9P0BRU9"/>
<feature type="region of interest" description="Disordered" evidence="3">
    <location>
        <begin position="828"/>
        <end position="856"/>
    </location>
</feature>
<gene>
    <name evidence="4" type="ORF">CINC_LOCUS3665</name>
</gene>
<dbReference type="GO" id="GO:0005829">
    <property type="term" value="C:cytosol"/>
    <property type="evidence" value="ECO:0007669"/>
    <property type="project" value="TreeGrafter"/>
</dbReference>
<feature type="compositionally biased region" description="Low complexity" evidence="3">
    <location>
        <begin position="251"/>
        <end position="262"/>
    </location>
</feature>
<dbReference type="Pfam" id="PF04499">
    <property type="entry name" value="SAPS"/>
    <property type="match status" value="2"/>
</dbReference>
<dbReference type="Proteomes" id="UP001154114">
    <property type="component" value="Chromosome 15"/>
</dbReference>
<dbReference type="GO" id="GO:0019903">
    <property type="term" value="F:protein phosphatase binding"/>
    <property type="evidence" value="ECO:0007669"/>
    <property type="project" value="InterPro"/>
</dbReference>